<dbReference type="FunFam" id="1.20.120.80:FF:000001">
    <property type="entry name" value="Cytochrome (Ubi)quinol oxidase subunit III"/>
    <property type="match status" value="1"/>
</dbReference>
<feature type="region of interest" description="Disordered" evidence="12">
    <location>
        <begin position="1"/>
        <end position="29"/>
    </location>
</feature>
<feature type="transmembrane region" description="Helical" evidence="13">
    <location>
        <begin position="189"/>
        <end position="207"/>
    </location>
</feature>
<evidence type="ECO:0000256" key="4">
    <source>
        <dbReference type="ARBA" id="ARBA00022475"/>
    </source>
</evidence>
<evidence type="ECO:0000256" key="11">
    <source>
        <dbReference type="RuleBase" id="RU003376"/>
    </source>
</evidence>
<keyword evidence="7 13" id="KW-0472">Membrane</keyword>
<dbReference type="GO" id="GO:0005886">
    <property type="term" value="C:plasma membrane"/>
    <property type="evidence" value="ECO:0007669"/>
    <property type="project" value="UniProtKB-SubCell"/>
</dbReference>
<keyword evidence="6 13" id="KW-1133">Transmembrane helix</keyword>
<dbReference type="GO" id="GO:0016491">
    <property type="term" value="F:oxidoreductase activity"/>
    <property type="evidence" value="ECO:0007669"/>
    <property type="project" value="UniProtKB-KW"/>
</dbReference>
<keyword evidence="15" id="KW-0560">Oxidoreductase</keyword>
<evidence type="ECO:0000256" key="6">
    <source>
        <dbReference type="ARBA" id="ARBA00022989"/>
    </source>
</evidence>
<proteinExistence type="inferred from homology"/>
<evidence type="ECO:0000256" key="3">
    <source>
        <dbReference type="ARBA" id="ARBA00012949"/>
    </source>
</evidence>
<dbReference type="PANTHER" id="PTHR11403">
    <property type="entry name" value="CYTOCHROME C OXIDASE SUBUNIT III"/>
    <property type="match status" value="1"/>
</dbReference>
<evidence type="ECO:0000256" key="2">
    <source>
        <dbReference type="ARBA" id="ARBA00010581"/>
    </source>
</evidence>
<dbReference type="GO" id="GO:0004129">
    <property type="term" value="F:cytochrome-c oxidase activity"/>
    <property type="evidence" value="ECO:0007669"/>
    <property type="project" value="UniProtKB-EC"/>
</dbReference>
<dbReference type="InterPro" id="IPR035973">
    <property type="entry name" value="Cyt_c_oxidase_su3-like_sf"/>
</dbReference>
<feature type="domain" description="Heme-copper oxidase subunit III family profile" evidence="14">
    <location>
        <begin position="36"/>
        <end position="208"/>
    </location>
</feature>
<dbReference type="PROSITE" id="PS50253">
    <property type="entry name" value="COX3"/>
    <property type="match status" value="1"/>
</dbReference>
<keyword evidence="4" id="KW-1003">Cell membrane</keyword>
<dbReference type="InterPro" id="IPR000298">
    <property type="entry name" value="Cyt_c_oxidase-like_su3"/>
</dbReference>
<name>A0A6J4SL88_9ACTN</name>
<dbReference type="GO" id="GO:0019646">
    <property type="term" value="P:aerobic electron transport chain"/>
    <property type="evidence" value="ECO:0007669"/>
    <property type="project" value="InterPro"/>
</dbReference>
<dbReference type="Gene3D" id="1.20.120.80">
    <property type="entry name" value="Cytochrome c oxidase, subunit III, four-helix bundle"/>
    <property type="match status" value="1"/>
</dbReference>
<dbReference type="InterPro" id="IPR013833">
    <property type="entry name" value="Cyt_c_oxidase_su3_a-hlx"/>
</dbReference>
<dbReference type="InterPro" id="IPR024791">
    <property type="entry name" value="Cyt_c/ubiquinol_Oxase_su3"/>
</dbReference>
<dbReference type="CDD" id="cd00386">
    <property type="entry name" value="Heme_Cu_Oxidase_III_like"/>
    <property type="match status" value="1"/>
</dbReference>
<reference evidence="15" key="1">
    <citation type="submission" date="2020-02" db="EMBL/GenBank/DDBJ databases">
        <authorList>
            <person name="Meier V. D."/>
        </authorList>
    </citation>
    <scope>NUCLEOTIDE SEQUENCE</scope>
    <source>
        <strain evidence="15">AVDCRST_MAG13</strain>
    </source>
</reference>
<organism evidence="15">
    <name type="scientific">uncultured Solirubrobacteraceae bacterium</name>
    <dbReference type="NCBI Taxonomy" id="1162706"/>
    <lineage>
        <taxon>Bacteria</taxon>
        <taxon>Bacillati</taxon>
        <taxon>Actinomycetota</taxon>
        <taxon>Thermoleophilia</taxon>
        <taxon>Solirubrobacterales</taxon>
        <taxon>Solirubrobacteraceae</taxon>
        <taxon>environmental samples</taxon>
    </lineage>
</organism>
<evidence type="ECO:0000256" key="9">
    <source>
        <dbReference type="ARBA" id="ARBA00031625"/>
    </source>
</evidence>
<evidence type="ECO:0000313" key="15">
    <source>
        <dbReference type="EMBL" id="CAA9496229.1"/>
    </source>
</evidence>
<feature type="transmembrane region" description="Helical" evidence="13">
    <location>
        <begin position="108"/>
        <end position="125"/>
    </location>
</feature>
<sequence length="208" mass="22953">MEAASVAAGHHGPGHEHAHHGPPPANRSSRVEPEMLGMLLFIISEIMVFGAFFTAYFFIRVVQGEQWPAEGTELPKLIAGVNTAILLSSSITLHWAQTSIKNGNRRGLRAGMFTTFLLGLTFLIIQINEYVHIGFAPSDTAQASVFYGLTGLHGAHVFIGLLLLGFVTIRAFRGHFSPEHHMGVEIPGIYWHFVDVMWIVVYTSVYIL</sequence>
<dbReference type="AlphaFoldDB" id="A0A6J4SL88"/>
<evidence type="ECO:0000256" key="13">
    <source>
        <dbReference type="SAM" id="Phobius"/>
    </source>
</evidence>
<evidence type="ECO:0000256" key="7">
    <source>
        <dbReference type="ARBA" id="ARBA00023136"/>
    </source>
</evidence>
<comment type="subcellular location">
    <subcellularLocation>
        <location evidence="1 11">Cell membrane</location>
        <topology evidence="1 11">Multi-pass membrane protein</topology>
    </subcellularLocation>
</comment>
<keyword evidence="5 11" id="KW-0812">Transmembrane</keyword>
<evidence type="ECO:0000259" key="14">
    <source>
        <dbReference type="PROSITE" id="PS50253"/>
    </source>
</evidence>
<dbReference type="PANTHER" id="PTHR11403:SF2">
    <property type="entry name" value="CYTOCHROME BO(3) UBIQUINOL OXIDASE SUBUNIT 3"/>
    <property type="match status" value="1"/>
</dbReference>
<accession>A0A6J4SL88</accession>
<gene>
    <name evidence="15" type="ORF">AVDCRST_MAG13-1999</name>
</gene>
<feature type="transmembrane region" description="Helical" evidence="13">
    <location>
        <begin position="77"/>
        <end position="96"/>
    </location>
</feature>
<dbReference type="Pfam" id="PF00510">
    <property type="entry name" value="COX3"/>
    <property type="match status" value="1"/>
</dbReference>
<comment type="catalytic activity">
    <reaction evidence="10">
        <text>4 Fe(II)-[cytochrome c] + O2 + 8 H(+)(in) = 4 Fe(III)-[cytochrome c] + 2 H2O + 4 H(+)(out)</text>
        <dbReference type="Rhea" id="RHEA:11436"/>
        <dbReference type="Rhea" id="RHEA-COMP:10350"/>
        <dbReference type="Rhea" id="RHEA-COMP:14399"/>
        <dbReference type="ChEBI" id="CHEBI:15377"/>
        <dbReference type="ChEBI" id="CHEBI:15378"/>
        <dbReference type="ChEBI" id="CHEBI:15379"/>
        <dbReference type="ChEBI" id="CHEBI:29033"/>
        <dbReference type="ChEBI" id="CHEBI:29034"/>
        <dbReference type="EC" id="7.1.1.9"/>
    </reaction>
</comment>
<feature type="transmembrane region" description="Helical" evidence="13">
    <location>
        <begin position="145"/>
        <end position="169"/>
    </location>
</feature>
<protein>
    <recommendedName>
        <fullName evidence="3">cytochrome-c oxidase</fullName>
        <ecNumber evidence="3">7.1.1.9</ecNumber>
    </recommendedName>
    <alternativeName>
        <fullName evidence="8">Cytochrome aa3 subunit 3</fullName>
    </alternativeName>
    <alternativeName>
        <fullName evidence="9">Cytochrome c oxidase polypeptide III</fullName>
    </alternativeName>
</protein>
<evidence type="ECO:0000256" key="8">
    <source>
        <dbReference type="ARBA" id="ARBA00031400"/>
    </source>
</evidence>
<comment type="similarity">
    <text evidence="2 11">Belongs to the cytochrome c oxidase subunit 3 family.</text>
</comment>
<evidence type="ECO:0000256" key="1">
    <source>
        <dbReference type="ARBA" id="ARBA00004651"/>
    </source>
</evidence>
<evidence type="ECO:0000256" key="12">
    <source>
        <dbReference type="SAM" id="MobiDB-lite"/>
    </source>
</evidence>
<dbReference type="EMBL" id="CADCVO010000317">
    <property type="protein sequence ID" value="CAA9496229.1"/>
    <property type="molecule type" value="Genomic_DNA"/>
</dbReference>
<evidence type="ECO:0000256" key="5">
    <source>
        <dbReference type="ARBA" id="ARBA00022692"/>
    </source>
</evidence>
<dbReference type="EC" id="7.1.1.9" evidence="3"/>
<evidence type="ECO:0000256" key="10">
    <source>
        <dbReference type="ARBA" id="ARBA00047816"/>
    </source>
</evidence>
<dbReference type="SUPFAM" id="SSF81452">
    <property type="entry name" value="Cytochrome c oxidase subunit III-like"/>
    <property type="match status" value="1"/>
</dbReference>
<feature type="transmembrane region" description="Helical" evidence="13">
    <location>
        <begin position="36"/>
        <end position="57"/>
    </location>
</feature>